<dbReference type="EC" id="2.3.1.4" evidence="1"/>
<dbReference type="GeneID" id="37023375"/>
<dbReference type="FunCoup" id="A0A316VI80">
    <property type="interactions" value="135"/>
</dbReference>
<evidence type="ECO:0000256" key="1">
    <source>
        <dbReference type="RuleBase" id="RU365086"/>
    </source>
</evidence>
<proteinExistence type="inferred from homology"/>
<evidence type="ECO:0000313" key="3">
    <source>
        <dbReference type="EMBL" id="PWN37246.1"/>
    </source>
</evidence>
<comment type="catalytic activity">
    <reaction evidence="1">
        <text>D-glucosamine 6-phosphate + acetyl-CoA = N-acetyl-D-glucosamine 6-phosphate + CoA + H(+)</text>
        <dbReference type="Rhea" id="RHEA:10292"/>
        <dbReference type="ChEBI" id="CHEBI:15378"/>
        <dbReference type="ChEBI" id="CHEBI:57287"/>
        <dbReference type="ChEBI" id="CHEBI:57288"/>
        <dbReference type="ChEBI" id="CHEBI:57513"/>
        <dbReference type="ChEBI" id="CHEBI:58725"/>
        <dbReference type="EC" id="2.3.1.4"/>
    </reaction>
</comment>
<dbReference type="GO" id="GO:0006048">
    <property type="term" value="P:UDP-N-acetylglucosamine biosynthetic process"/>
    <property type="evidence" value="ECO:0007669"/>
    <property type="project" value="UniProtKB-UniRule"/>
</dbReference>
<keyword evidence="4" id="KW-1185">Reference proteome</keyword>
<accession>A0A316VI80</accession>
<keyword evidence="1 3" id="KW-0012">Acyltransferase</keyword>
<dbReference type="EMBL" id="KZ819602">
    <property type="protein sequence ID" value="PWN37246.1"/>
    <property type="molecule type" value="Genomic_DNA"/>
</dbReference>
<gene>
    <name evidence="3" type="ORF">FA14DRAFT_187371</name>
</gene>
<dbReference type="Proteomes" id="UP000245771">
    <property type="component" value="Unassembled WGS sequence"/>
</dbReference>
<dbReference type="InterPro" id="IPR039143">
    <property type="entry name" value="GNPNAT1-like"/>
</dbReference>
<dbReference type="InterPro" id="IPR000182">
    <property type="entry name" value="GNAT_dom"/>
</dbReference>
<dbReference type="SUPFAM" id="SSF55729">
    <property type="entry name" value="Acyl-CoA N-acyltransferases (Nat)"/>
    <property type="match status" value="1"/>
</dbReference>
<dbReference type="InParanoid" id="A0A316VI80"/>
<reference evidence="3 4" key="1">
    <citation type="journal article" date="2018" name="Mol. Biol. Evol.">
        <title>Broad Genomic Sampling Reveals a Smut Pathogenic Ancestry of the Fungal Clade Ustilaginomycotina.</title>
        <authorList>
            <person name="Kijpornyongpan T."/>
            <person name="Mondo S.J."/>
            <person name="Barry K."/>
            <person name="Sandor L."/>
            <person name="Lee J."/>
            <person name="Lipzen A."/>
            <person name="Pangilinan J."/>
            <person name="LaButti K."/>
            <person name="Hainaut M."/>
            <person name="Henrissat B."/>
            <person name="Grigoriev I.V."/>
            <person name="Spatafora J.W."/>
            <person name="Aime M.C."/>
        </authorList>
    </citation>
    <scope>NUCLEOTIDE SEQUENCE [LARGE SCALE GENOMIC DNA]</scope>
    <source>
        <strain evidence="3 4">MCA 3882</strain>
    </source>
</reference>
<dbReference type="Pfam" id="PF00583">
    <property type="entry name" value="Acetyltransf_1"/>
    <property type="match status" value="1"/>
</dbReference>
<name>A0A316VI80_9BASI</name>
<feature type="domain" description="N-acetyltransferase" evidence="2">
    <location>
        <begin position="30"/>
        <end position="200"/>
    </location>
</feature>
<dbReference type="STRING" id="1280837.A0A316VI80"/>
<evidence type="ECO:0000259" key="2">
    <source>
        <dbReference type="PROSITE" id="PS51186"/>
    </source>
</evidence>
<dbReference type="AlphaFoldDB" id="A0A316VI80"/>
<dbReference type="UniPathway" id="UPA00113">
    <property type="reaction ID" value="UER00529"/>
</dbReference>
<sequence>MAFVTDDKLDLLFDPKLIPDSVRKLVGSDLHIRPLALSDYERGHLKVMQVLTSTPDPGKEAYQEAFRRMQTSKPASYFILCIIDKSKDQLLAIGSVFLEYKFIRNLGICGHIEDIAVDAAAQGKGLGKKLILALTELSESLGSYKVILDCSEENKGEPGRVGSIQDFEVLTASLPSPLTAGFYEKCGYKYKGAQMAKYKE</sequence>
<dbReference type="CDD" id="cd04301">
    <property type="entry name" value="NAT_SF"/>
    <property type="match status" value="1"/>
</dbReference>
<organism evidence="3 4">
    <name type="scientific">Meira miltonrushii</name>
    <dbReference type="NCBI Taxonomy" id="1280837"/>
    <lineage>
        <taxon>Eukaryota</taxon>
        <taxon>Fungi</taxon>
        <taxon>Dikarya</taxon>
        <taxon>Basidiomycota</taxon>
        <taxon>Ustilaginomycotina</taxon>
        <taxon>Exobasidiomycetes</taxon>
        <taxon>Exobasidiales</taxon>
        <taxon>Brachybasidiaceae</taxon>
        <taxon>Meira</taxon>
    </lineage>
</organism>
<dbReference type="GO" id="GO:0004343">
    <property type="term" value="F:glucosamine 6-phosphate N-acetyltransferase activity"/>
    <property type="evidence" value="ECO:0007669"/>
    <property type="project" value="UniProtKB-UniRule"/>
</dbReference>
<keyword evidence="1 3" id="KW-0808">Transferase</keyword>
<comment type="pathway">
    <text evidence="1">Nucleotide-sugar biosynthesis; UDP-N-acetyl-alpha-D-glucosamine biosynthesis; N-acetyl-alpha-D-glucosamine 1-phosphate from alpha-D-glucosamine 6-phosphate (route I): step 1/2.</text>
</comment>
<dbReference type="PANTHER" id="PTHR13355:SF11">
    <property type="entry name" value="GLUCOSAMINE 6-PHOSPHATE N-ACETYLTRANSFERASE"/>
    <property type="match status" value="1"/>
</dbReference>
<dbReference type="PANTHER" id="PTHR13355">
    <property type="entry name" value="GLUCOSAMINE 6-PHOSPHATE N-ACETYLTRANSFERASE"/>
    <property type="match status" value="1"/>
</dbReference>
<dbReference type="RefSeq" id="XP_025357548.1">
    <property type="nucleotide sequence ID" value="XM_025501594.1"/>
</dbReference>
<evidence type="ECO:0000313" key="4">
    <source>
        <dbReference type="Proteomes" id="UP000245771"/>
    </source>
</evidence>
<dbReference type="PROSITE" id="PS51186">
    <property type="entry name" value="GNAT"/>
    <property type="match status" value="1"/>
</dbReference>
<dbReference type="OrthoDB" id="10039976at2759"/>
<comment type="similarity">
    <text evidence="1">Belongs to the acetyltransferase family. GNA1 subfamily.</text>
</comment>
<dbReference type="InterPro" id="IPR016181">
    <property type="entry name" value="Acyl_CoA_acyltransferase"/>
</dbReference>
<dbReference type="Gene3D" id="3.40.630.30">
    <property type="match status" value="1"/>
</dbReference>
<protein>
    <recommendedName>
        <fullName evidence="1">Glucosamine 6-phosphate N-acetyltransferase</fullName>
        <ecNumber evidence="1">2.3.1.4</ecNumber>
    </recommendedName>
</protein>